<keyword evidence="6 9" id="KW-0460">Magnesium</keyword>
<dbReference type="Proteomes" id="UP001497525">
    <property type="component" value="Unassembled WGS sequence"/>
</dbReference>
<reference evidence="12" key="1">
    <citation type="submission" date="2024-06" db="EMBL/GenBank/DDBJ databases">
        <authorList>
            <person name="Liu X."/>
            <person name="Lenzi L."/>
            <person name="Haldenby T S."/>
            <person name="Uol C."/>
        </authorList>
    </citation>
    <scope>NUCLEOTIDE SEQUENCE</scope>
</reference>
<dbReference type="GO" id="GO:0005737">
    <property type="term" value="C:cytoplasm"/>
    <property type="evidence" value="ECO:0007669"/>
    <property type="project" value="UniProtKB-SubCell"/>
</dbReference>
<dbReference type="PANTHER" id="PTHR11846">
    <property type="entry name" value="ADENYLOSUCCINATE SYNTHETASE"/>
    <property type="match status" value="1"/>
</dbReference>
<dbReference type="GO" id="GO:0044208">
    <property type="term" value="P:'de novo' AMP biosynthetic process"/>
    <property type="evidence" value="ECO:0007669"/>
    <property type="project" value="UniProtKB-UniRule"/>
</dbReference>
<dbReference type="InterPro" id="IPR042110">
    <property type="entry name" value="Adenylosuccinate_synth_dom2"/>
</dbReference>
<organism evidence="12 13">
    <name type="scientific">Calicophoron daubneyi</name>
    <name type="common">Rumen fluke</name>
    <name type="synonym">Paramphistomum daubneyi</name>
    <dbReference type="NCBI Taxonomy" id="300641"/>
    <lineage>
        <taxon>Eukaryota</taxon>
        <taxon>Metazoa</taxon>
        <taxon>Spiralia</taxon>
        <taxon>Lophotrochozoa</taxon>
        <taxon>Platyhelminthes</taxon>
        <taxon>Trematoda</taxon>
        <taxon>Digenea</taxon>
        <taxon>Plagiorchiida</taxon>
        <taxon>Pronocephalata</taxon>
        <taxon>Paramphistomoidea</taxon>
        <taxon>Paramphistomidae</taxon>
        <taxon>Calicophoron</taxon>
    </lineage>
</organism>
<evidence type="ECO:0000256" key="6">
    <source>
        <dbReference type="ARBA" id="ARBA00022842"/>
    </source>
</evidence>
<sequence>MSKVSAIIGAQWGDEGKGKLVDLLSKSADVVCRCQGGNNAGHTVMVDEKKYFFHLLPSGMIYPNCLGIIGNGVVLNIPGLFKEIDDAASKGLTGMEKRLRISNRCHVVLDVHQLVDGLEEERRGTGLIGTTKKGIGPAYSSKVTRNGIRMCDVVGDWDYLVAKYTELVKYAKRRYPNLEIDISKSLEQFVEYRKRLSGMVCDTITLVNERTSDPNCSVLIEGAQSCLLDIDFGTYPFVTSSNCSIGGACTGLGLPPSRIGPVYGVMKAYTTRVGSGGFPTELHDGLAKQLQEVGQEFGVTTGRRRRVGWLDSVVVRYSHMINNFSALAMTKLDVLDGLKEVLIGRAYLDPETGLELKEFPADQRTMERLEVVYETLPGWSESTRGCKSFDALPTAAQQYVLTAERLCGVHIRWIGTGASRDAIIDRGTLNGCA</sequence>
<keyword evidence="5 9" id="KW-0658">Purine biosynthesis</keyword>
<evidence type="ECO:0000256" key="4">
    <source>
        <dbReference type="ARBA" id="ARBA00022741"/>
    </source>
</evidence>
<evidence type="ECO:0000256" key="7">
    <source>
        <dbReference type="ARBA" id="ARBA00023134"/>
    </source>
</evidence>
<accession>A0AAV2T4P3</accession>
<feature type="active site" description="Proton donor" evidence="9">
    <location>
        <position position="42"/>
    </location>
</feature>
<dbReference type="CDD" id="cd03108">
    <property type="entry name" value="AdSS"/>
    <property type="match status" value="1"/>
</dbReference>
<dbReference type="InterPro" id="IPR027417">
    <property type="entry name" value="P-loop_NTPase"/>
</dbReference>
<feature type="binding site" evidence="9">
    <location>
        <begin position="39"/>
        <end position="42"/>
    </location>
    <ligand>
        <name>IMP</name>
        <dbReference type="ChEBI" id="CHEBI:58053"/>
    </ligand>
</feature>
<dbReference type="FunFam" id="1.10.300.10:FF:000002">
    <property type="entry name" value="Adenylosuccinate synthetase, chloroplastic"/>
    <property type="match status" value="1"/>
</dbReference>
<evidence type="ECO:0000313" key="12">
    <source>
        <dbReference type="EMBL" id="CAL5130258.1"/>
    </source>
</evidence>
<dbReference type="HAMAP" id="MF_00011">
    <property type="entry name" value="Adenylosucc_synth"/>
    <property type="match status" value="1"/>
</dbReference>
<dbReference type="AlphaFoldDB" id="A0AAV2T4P3"/>
<dbReference type="Gene3D" id="3.40.440.10">
    <property type="entry name" value="Adenylosuccinate Synthetase, subunit A, domain 1"/>
    <property type="match status" value="1"/>
</dbReference>
<evidence type="ECO:0000256" key="8">
    <source>
        <dbReference type="ARBA" id="ARBA00050432"/>
    </source>
</evidence>
<comment type="caution">
    <text evidence="12">The sequence shown here is derived from an EMBL/GenBank/DDBJ whole genome shotgun (WGS) entry which is preliminary data.</text>
</comment>
<keyword evidence="4 9" id="KW-0547">Nucleotide-binding</keyword>
<dbReference type="PROSITE" id="PS00513">
    <property type="entry name" value="ADENYLOSUCCIN_SYN_2"/>
    <property type="match status" value="1"/>
</dbReference>
<comment type="subcellular location">
    <subcellularLocation>
        <location evidence="9">Cytoplasm</location>
    </subcellularLocation>
</comment>
<keyword evidence="9" id="KW-0963">Cytoplasm</keyword>
<comment type="pathway">
    <text evidence="9 11">Purine metabolism; AMP biosynthesis via de novo pathway; AMP from IMP: step 1/2.</text>
</comment>
<feature type="active site" description="Proton acceptor" evidence="9">
    <location>
        <position position="14"/>
    </location>
</feature>
<dbReference type="Gene3D" id="3.90.170.10">
    <property type="entry name" value="Adenylosuccinate Synthetase, subunit A, domain 3"/>
    <property type="match status" value="1"/>
</dbReference>
<dbReference type="PROSITE" id="PS01266">
    <property type="entry name" value="ADENYLOSUCCIN_SYN_1"/>
    <property type="match status" value="1"/>
</dbReference>
<protein>
    <recommendedName>
        <fullName evidence="9 11">Adenylosuccinate synthetase</fullName>
        <shortName evidence="9">AMPSase</shortName>
        <shortName evidence="9">AdSS</shortName>
        <ecNumber evidence="9 11">6.3.4.4</ecNumber>
    </recommendedName>
    <alternativeName>
        <fullName evidence="9">IMP--aspartate ligase</fullName>
    </alternativeName>
</protein>
<comment type="subunit">
    <text evidence="1 9">Homodimer.</text>
</comment>
<dbReference type="SMART" id="SM00788">
    <property type="entry name" value="Adenylsucc_synt"/>
    <property type="match status" value="1"/>
</dbReference>
<feature type="binding site" evidence="9">
    <location>
        <position position="239"/>
    </location>
    <ligand>
        <name>IMP</name>
        <dbReference type="ChEBI" id="CHEBI:58053"/>
    </ligand>
</feature>
<feature type="binding site" evidence="9">
    <location>
        <begin position="13"/>
        <end position="19"/>
    </location>
    <ligand>
        <name>GTP</name>
        <dbReference type="ChEBI" id="CHEBI:37565"/>
    </ligand>
</feature>
<feature type="binding site" evidence="9">
    <location>
        <position position="14"/>
    </location>
    <ligand>
        <name>Mg(2+)</name>
        <dbReference type="ChEBI" id="CHEBI:18420"/>
    </ligand>
</feature>
<comment type="function">
    <text evidence="9">Plays an important role in the de novo pathway and in the salvage pathway of purine nucleotide biosynthesis. Catalyzes the first commited step in the biosynthesis of AMP from IMP.</text>
</comment>
<dbReference type="EMBL" id="CAXLJL010000059">
    <property type="protein sequence ID" value="CAL5130258.1"/>
    <property type="molecule type" value="Genomic_DNA"/>
</dbReference>
<dbReference type="FunFam" id="3.90.170.10:FF:000001">
    <property type="entry name" value="Adenylosuccinate synthetase"/>
    <property type="match status" value="1"/>
</dbReference>
<feature type="binding site" evidence="9">
    <location>
        <position position="224"/>
    </location>
    <ligand>
        <name>IMP</name>
        <dbReference type="ChEBI" id="CHEBI:58053"/>
    </ligand>
</feature>
<evidence type="ECO:0000256" key="5">
    <source>
        <dbReference type="ARBA" id="ARBA00022755"/>
    </source>
</evidence>
<feature type="binding site" evidence="9">
    <location>
        <begin position="415"/>
        <end position="417"/>
    </location>
    <ligand>
        <name>GTP</name>
        <dbReference type="ChEBI" id="CHEBI:37565"/>
    </ligand>
</feature>
<feature type="binding site" evidence="9">
    <location>
        <begin position="299"/>
        <end position="305"/>
    </location>
    <ligand>
        <name>substrate</name>
    </ligand>
</feature>
<feature type="binding site" evidence="9">
    <location>
        <position position="303"/>
    </location>
    <ligand>
        <name>IMP</name>
        <dbReference type="ChEBI" id="CHEBI:58053"/>
    </ligand>
</feature>
<keyword evidence="3 9" id="KW-0479">Metal-binding</keyword>
<feature type="binding site" evidence="9">
    <location>
        <position position="145"/>
    </location>
    <ligand>
        <name>IMP</name>
        <dbReference type="ChEBI" id="CHEBI:58053"/>
        <note>ligand shared between dimeric partners</note>
    </ligand>
</feature>
<keyword evidence="7 9" id="KW-0342">GTP-binding</keyword>
<evidence type="ECO:0000256" key="1">
    <source>
        <dbReference type="ARBA" id="ARBA00011738"/>
    </source>
</evidence>
<dbReference type="GO" id="GO:0004019">
    <property type="term" value="F:adenylosuccinate synthase activity"/>
    <property type="evidence" value="ECO:0007669"/>
    <property type="project" value="UniProtKB-UniRule"/>
</dbReference>
<dbReference type="NCBIfam" id="TIGR00184">
    <property type="entry name" value="purA"/>
    <property type="match status" value="1"/>
</dbReference>
<evidence type="ECO:0000256" key="2">
    <source>
        <dbReference type="ARBA" id="ARBA00022598"/>
    </source>
</evidence>
<evidence type="ECO:0000256" key="3">
    <source>
        <dbReference type="ARBA" id="ARBA00022723"/>
    </source>
</evidence>
<dbReference type="GO" id="GO:0000287">
    <property type="term" value="F:magnesium ion binding"/>
    <property type="evidence" value="ECO:0007669"/>
    <property type="project" value="UniProtKB-UniRule"/>
</dbReference>
<feature type="binding site" evidence="9">
    <location>
        <begin position="41"/>
        <end position="43"/>
    </location>
    <ligand>
        <name>GTP</name>
        <dbReference type="ChEBI" id="CHEBI:37565"/>
    </ligand>
</feature>
<dbReference type="EC" id="6.3.4.4" evidence="9 11"/>
<dbReference type="NCBIfam" id="NF002223">
    <property type="entry name" value="PRK01117.1"/>
    <property type="match status" value="1"/>
</dbReference>
<comment type="similarity">
    <text evidence="9 11">Belongs to the adenylosuccinate synthetase family.</text>
</comment>
<feature type="binding site" evidence="9">
    <location>
        <position position="41"/>
    </location>
    <ligand>
        <name>Mg(2+)</name>
        <dbReference type="ChEBI" id="CHEBI:18420"/>
    </ligand>
</feature>
<feature type="binding site" evidence="9">
    <location>
        <begin position="14"/>
        <end position="17"/>
    </location>
    <ligand>
        <name>IMP</name>
        <dbReference type="ChEBI" id="CHEBI:58053"/>
    </ligand>
</feature>
<feature type="binding site" evidence="9">
    <location>
        <begin position="331"/>
        <end position="333"/>
    </location>
    <ligand>
        <name>GTP</name>
        <dbReference type="ChEBI" id="CHEBI:37565"/>
    </ligand>
</feature>
<proteinExistence type="inferred from homology"/>
<name>A0AAV2T4P3_CALDB</name>
<dbReference type="InterPro" id="IPR042109">
    <property type="entry name" value="Adenylosuccinate_synth_dom1"/>
</dbReference>
<comment type="function">
    <text evidence="11">Plays an important role in the de novo pathway of purine nucleotide biosynthesis.</text>
</comment>
<dbReference type="InterPro" id="IPR042111">
    <property type="entry name" value="Adenylosuccinate_synth_dom3"/>
</dbReference>
<dbReference type="InterPro" id="IPR001114">
    <property type="entry name" value="Adenylosuccinate_synthetase"/>
</dbReference>
<evidence type="ECO:0000313" key="13">
    <source>
        <dbReference type="Proteomes" id="UP001497525"/>
    </source>
</evidence>
<dbReference type="InterPro" id="IPR018220">
    <property type="entry name" value="Adenylosuccin_syn_GTP-bd"/>
</dbReference>
<dbReference type="GO" id="GO:0046040">
    <property type="term" value="P:IMP metabolic process"/>
    <property type="evidence" value="ECO:0007669"/>
    <property type="project" value="TreeGrafter"/>
</dbReference>
<comment type="catalytic activity">
    <reaction evidence="8 9 11">
        <text>IMP + L-aspartate + GTP = N(6)-(1,2-dicarboxyethyl)-AMP + GDP + phosphate + 2 H(+)</text>
        <dbReference type="Rhea" id="RHEA:15753"/>
        <dbReference type="ChEBI" id="CHEBI:15378"/>
        <dbReference type="ChEBI" id="CHEBI:29991"/>
        <dbReference type="ChEBI" id="CHEBI:37565"/>
        <dbReference type="ChEBI" id="CHEBI:43474"/>
        <dbReference type="ChEBI" id="CHEBI:57567"/>
        <dbReference type="ChEBI" id="CHEBI:58053"/>
        <dbReference type="ChEBI" id="CHEBI:58189"/>
        <dbReference type="EC" id="6.3.4.4"/>
    </reaction>
</comment>
<comment type="cofactor">
    <cofactor evidence="9">
        <name>Mg(2+)</name>
        <dbReference type="ChEBI" id="CHEBI:18420"/>
    </cofactor>
    <text evidence="9">Binds 1 Mg(2+) ion per subunit.</text>
</comment>
<evidence type="ECO:0000256" key="11">
    <source>
        <dbReference type="RuleBase" id="RU000520"/>
    </source>
</evidence>
<dbReference type="Pfam" id="PF00709">
    <property type="entry name" value="Adenylsucc_synt"/>
    <property type="match status" value="1"/>
</dbReference>
<feature type="binding site" evidence="9">
    <location>
        <position position="131"/>
    </location>
    <ligand>
        <name>IMP</name>
        <dbReference type="ChEBI" id="CHEBI:58053"/>
    </ligand>
</feature>
<dbReference type="GO" id="GO:0005525">
    <property type="term" value="F:GTP binding"/>
    <property type="evidence" value="ECO:0007669"/>
    <property type="project" value="UniProtKB-UniRule"/>
</dbReference>
<feature type="binding site" evidence="9">
    <location>
        <position position="305"/>
    </location>
    <ligand>
        <name>GTP</name>
        <dbReference type="ChEBI" id="CHEBI:37565"/>
    </ligand>
</feature>
<dbReference type="Gene3D" id="1.10.300.10">
    <property type="entry name" value="Adenylosuccinate Synthetase, subunit A, domain 2"/>
    <property type="match status" value="1"/>
</dbReference>
<gene>
    <name evidence="12" type="ORF">CDAUBV1_LOCUS1673</name>
</gene>
<evidence type="ECO:0000256" key="10">
    <source>
        <dbReference type="PROSITE-ProRule" id="PRU10134"/>
    </source>
</evidence>
<dbReference type="InterPro" id="IPR033128">
    <property type="entry name" value="Adenylosuccin_syn_Lys_AS"/>
</dbReference>
<dbReference type="PANTHER" id="PTHR11846:SF0">
    <property type="entry name" value="ADENYLOSUCCINATE SYNTHETASE"/>
    <property type="match status" value="1"/>
</dbReference>
<dbReference type="SUPFAM" id="SSF52540">
    <property type="entry name" value="P-loop containing nucleoside triphosphate hydrolases"/>
    <property type="match status" value="1"/>
</dbReference>
<keyword evidence="2 9" id="KW-0436">Ligase</keyword>
<feature type="active site" evidence="10">
    <location>
        <position position="142"/>
    </location>
</feature>
<evidence type="ECO:0000256" key="9">
    <source>
        <dbReference type="HAMAP-Rule" id="MF_03125"/>
    </source>
</evidence>